<protein>
    <submittedName>
        <fullName evidence="2">Uncharacterized protein</fullName>
    </submittedName>
</protein>
<sequence>MGTYWPLVAGLPCPGVGSWGLLLGPLIVDYALGELSQDDFRRGGVIQCSDSAQRTSLLFTRIYAGVSHGVSAKDLLQQGVSPALTKQMVKKFTQADPQPSPLHTLRRVQVEALGGESWVADAACASQMGTTLGDFEEEAFAQTALQWVCTHQATLQEPFEVTTSLDYLSEMHRIDPAFACSGRTPKTVAQSMEAYMLTTVKFEDDAAFEINPRGISGFWQEDTCIPAGTTVSIPYVGKTEVPDRFSDPSSPYTVRISEILSLKRLIYEGQQLGNCLQDRRDSQMKYIQRARQRSSSFWSLTFVRGTEVEYQCLIEVWHLRRGNIIHQRTAALCLKPAHPCPPSCASHISTTKPTRKTTPLLPEPHWAT</sequence>
<gene>
    <name evidence="2" type="ORF">CYMTET_15604</name>
</gene>
<evidence type="ECO:0000313" key="3">
    <source>
        <dbReference type="Proteomes" id="UP001190700"/>
    </source>
</evidence>
<keyword evidence="3" id="KW-1185">Reference proteome</keyword>
<evidence type="ECO:0000313" key="2">
    <source>
        <dbReference type="EMBL" id="KAK3276313.1"/>
    </source>
</evidence>
<organism evidence="2 3">
    <name type="scientific">Cymbomonas tetramitiformis</name>
    <dbReference type="NCBI Taxonomy" id="36881"/>
    <lineage>
        <taxon>Eukaryota</taxon>
        <taxon>Viridiplantae</taxon>
        <taxon>Chlorophyta</taxon>
        <taxon>Pyramimonadophyceae</taxon>
        <taxon>Pyramimonadales</taxon>
        <taxon>Pyramimonadaceae</taxon>
        <taxon>Cymbomonas</taxon>
    </lineage>
</organism>
<reference evidence="2 3" key="1">
    <citation type="journal article" date="2015" name="Genome Biol. Evol.">
        <title>Comparative Genomics of a Bacterivorous Green Alga Reveals Evolutionary Causalities and Consequences of Phago-Mixotrophic Mode of Nutrition.</title>
        <authorList>
            <person name="Burns J.A."/>
            <person name="Paasch A."/>
            <person name="Narechania A."/>
            <person name="Kim E."/>
        </authorList>
    </citation>
    <scope>NUCLEOTIDE SEQUENCE [LARGE SCALE GENOMIC DNA]</scope>
    <source>
        <strain evidence="2 3">PLY_AMNH</strain>
    </source>
</reference>
<dbReference type="EMBL" id="LGRX02006616">
    <property type="protein sequence ID" value="KAK3276313.1"/>
    <property type="molecule type" value="Genomic_DNA"/>
</dbReference>
<accession>A0AAE0GE00</accession>
<dbReference type="AlphaFoldDB" id="A0AAE0GE00"/>
<proteinExistence type="predicted"/>
<evidence type="ECO:0000256" key="1">
    <source>
        <dbReference type="SAM" id="MobiDB-lite"/>
    </source>
</evidence>
<feature type="compositionally biased region" description="Low complexity" evidence="1">
    <location>
        <begin position="350"/>
        <end position="368"/>
    </location>
</feature>
<name>A0AAE0GE00_9CHLO</name>
<dbReference type="Proteomes" id="UP001190700">
    <property type="component" value="Unassembled WGS sequence"/>
</dbReference>
<comment type="caution">
    <text evidence="2">The sequence shown here is derived from an EMBL/GenBank/DDBJ whole genome shotgun (WGS) entry which is preliminary data.</text>
</comment>
<feature type="region of interest" description="Disordered" evidence="1">
    <location>
        <begin position="345"/>
        <end position="368"/>
    </location>
</feature>